<accession>A0A9Q5NZ15</accession>
<gene>
    <name evidence="2" type="ORF">BG262_06350</name>
</gene>
<comment type="caution">
    <text evidence="2">The sequence shown here is derived from an EMBL/GenBank/DDBJ whole genome shotgun (WGS) entry which is preliminary data.</text>
</comment>
<reference evidence="3" key="1">
    <citation type="submission" date="2016-09" db="EMBL/GenBank/DDBJ databases">
        <title>Draft genome sequence of a novel species of the family Streptococcaceae isolated from flowers.</title>
        <authorList>
            <person name="Chuah L.-O."/>
            <person name="Yap K.-P."/>
            <person name="Thong K.L."/>
            <person name="Liong M.T."/>
            <person name="Ahmad R."/>
            <person name="Rusul G."/>
        </authorList>
    </citation>
    <scope>NUCLEOTIDE SEQUENCE [LARGE SCALE GENOMIC DNA]</scope>
    <source>
        <strain evidence="3">HibF3</strain>
    </source>
</reference>
<dbReference type="PANTHER" id="PTHR43031">
    <property type="entry name" value="FAD-DEPENDENT OXIDOREDUCTASE"/>
    <property type="match status" value="1"/>
</dbReference>
<sequence length="106" mass="11975">MIEQISTAELENLINKDQNDSLIIVDVREPYEYEEGHIANSVNIPLNQLPLALESFEEDQNYYMVCHLGQRSMHACNYLAANGIKTTNVIGGMEAWVGDIEIGNQY</sequence>
<dbReference type="OrthoDB" id="9800872at2"/>
<evidence type="ECO:0000313" key="3">
    <source>
        <dbReference type="Proteomes" id="UP000177273"/>
    </source>
</evidence>
<feature type="domain" description="Rhodanese" evidence="1">
    <location>
        <begin position="18"/>
        <end position="101"/>
    </location>
</feature>
<organism evidence="2 3">
    <name type="scientific">Floricoccus penangensis</name>
    <dbReference type="NCBI Taxonomy" id="1859475"/>
    <lineage>
        <taxon>Bacteria</taxon>
        <taxon>Bacillati</taxon>
        <taxon>Bacillota</taxon>
        <taxon>Bacilli</taxon>
        <taxon>Lactobacillales</taxon>
        <taxon>Streptococcaceae</taxon>
        <taxon>Floricoccus</taxon>
    </lineage>
</organism>
<dbReference type="CDD" id="cd00158">
    <property type="entry name" value="RHOD"/>
    <property type="match status" value="1"/>
</dbReference>
<dbReference type="PROSITE" id="PS50206">
    <property type="entry name" value="RHODANESE_3"/>
    <property type="match status" value="1"/>
</dbReference>
<dbReference type="PANTHER" id="PTHR43031:SF17">
    <property type="entry name" value="SULFURTRANSFERASE YTWF-RELATED"/>
    <property type="match status" value="1"/>
</dbReference>
<dbReference type="Pfam" id="PF00581">
    <property type="entry name" value="Rhodanese"/>
    <property type="match status" value="1"/>
</dbReference>
<dbReference type="EMBL" id="MKIQ01000029">
    <property type="protein sequence ID" value="OFI46102.1"/>
    <property type="molecule type" value="Genomic_DNA"/>
</dbReference>
<dbReference type="InterPro" id="IPR036873">
    <property type="entry name" value="Rhodanese-like_dom_sf"/>
</dbReference>
<dbReference type="Gene3D" id="3.40.250.10">
    <property type="entry name" value="Rhodanese-like domain"/>
    <property type="match status" value="1"/>
</dbReference>
<evidence type="ECO:0000313" key="2">
    <source>
        <dbReference type="EMBL" id="OFI46102.1"/>
    </source>
</evidence>
<dbReference type="SUPFAM" id="SSF52821">
    <property type="entry name" value="Rhodanese/Cell cycle control phosphatase"/>
    <property type="match status" value="1"/>
</dbReference>
<proteinExistence type="predicted"/>
<dbReference type="AlphaFoldDB" id="A0A9Q5NZ15"/>
<dbReference type="InterPro" id="IPR001763">
    <property type="entry name" value="Rhodanese-like_dom"/>
</dbReference>
<name>A0A9Q5NZ15_9LACT</name>
<dbReference type="InterPro" id="IPR050229">
    <property type="entry name" value="GlpE_sulfurtransferase"/>
</dbReference>
<keyword evidence="3" id="KW-1185">Reference proteome</keyword>
<evidence type="ECO:0000259" key="1">
    <source>
        <dbReference type="PROSITE" id="PS50206"/>
    </source>
</evidence>
<protein>
    <recommendedName>
        <fullName evidence="1">Rhodanese domain-containing protein</fullName>
    </recommendedName>
</protein>
<dbReference type="Proteomes" id="UP000177273">
    <property type="component" value="Unassembled WGS sequence"/>
</dbReference>
<dbReference type="SMART" id="SM00450">
    <property type="entry name" value="RHOD"/>
    <property type="match status" value="1"/>
</dbReference>